<accession>B8KX76</accession>
<reference evidence="3" key="1">
    <citation type="journal article" date="2013" name="BMC Microbiol.">
        <title>Taxonomy and evolution of bacteriochlorophyll a-containing members of the OM60/NOR5 clade of marine gammaproteobacteria: description of Luminiphilus syltensis gen. nov., sp. nov., reclassification of Haliea rubra as Pseudohaliea rubra gen. nov., comb. nov., and emendation of Chromatocurvus halotolerans.</title>
        <authorList>
            <person name="Spring S."/>
            <person name="Riedel T."/>
            <person name="Sproer C."/>
            <person name="Yan S."/>
            <person name="Harder J."/>
            <person name="Fuchs B.M."/>
        </authorList>
    </citation>
    <scope>NUCLEOTIDE SEQUENCE [LARGE SCALE GENOMIC DNA]</scope>
    <source>
        <strain evidence="3">NOR51-B</strain>
    </source>
</reference>
<dbReference type="AlphaFoldDB" id="B8KX76"/>
<dbReference type="STRING" id="565045.NOR51B_942"/>
<evidence type="ECO:0000256" key="1">
    <source>
        <dbReference type="SAM" id="Phobius"/>
    </source>
</evidence>
<feature type="transmembrane region" description="Helical" evidence="1">
    <location>
        <begin position="16"/>
        <end position="34"/>
    </location>
</feature>
<keyword evidence="1" id="KW-0472">Membrane</keyword>
<proteinExistence type="predicted"/>
<protein>
    <submittedName>
        <fullName evidence="2">Uncharacterized protein</fullName>
    </submittedName>
</protein>
<dbReference type="EMBL" id="DS999411">
    <property type="protein sequence ID" value="EED35001.1"/>
    <property type="molecule type" value="Genomic_DNA"/>
</dbReference>
<evidence type="ECO:0000313" key="3">
    <source>
        <dbReference type="Proteomes" id="UP000004699"/>
    </source>
</evidence>
<sequence length="41" mass="4230">MPDFVARGAIQNTRSVLVAFPLVATGSVVALSLFETPGLIA</sequence>
<keyword evidence="1" id="KW-1133">Transmembrane helix</keyword>
<name>B8KX76_9GAMM</name>
<dbReference type="Proteomes" id="UP000004699">
    <property type="component" value="Unassembled WGS sequence"/>
</dbReference>
<keyword evidence="3" id="KW-1185">Reference proteome</keyword>
<keyword evidence="1" id="KW-0812">Transmembrane</keyword>
<gene>
    <name evidence="2" type="ORF">NOR51B_942</name>
</gene>
<organism evidence="2 3">
    <name type="scientific">Luminiphilus syltensis NOR5-1B</name>
    <dbReference type="NCBI Taxonomy" id="565045"/>
    <lineage>
        <taxon>Bacteria</taxon>
        <taxon>Pseudomonadati</taxon>
        <taxon>Pseudomonadota</taxon>
        <taxon>Gammaproteobacteria</taxon>
        <taxon>Cellvibrionales</taxon>
        <taxon>Halieaceae</taxon>
        <taxon>Luminiphilus</taxon>
    </lineage>
</organism>
<dbReference type="HOGENOM" id="CLU_3272382_0_0_6"/>
<evidence type="ECO:0000313" key="2">
    <source>
        <dbReference type="EMBL" id="EED35001.1"/>
    </source>
</evidence>